<comment type="caution">
    <text evidence="2">The sequence shown here is derived from an EMBL/GenBank/DDBJ whole genome shotgun (WGS) entry which is preliminary data.</text>
</comment>
<sequence>MEGNGPAAAQYQPASPPRDACVYSSCYCLRVSPAPGPRVATVALLFPNPSRGRSRSGPAGSSFCGRREREWQLSSLE</sequence>
<dbReference type="EMBL" id="JASSZA010000013">
    <property type="protein sequence ID" value="KAK2095337.1"/>
    <property type="molecule type" value="Genomic_DNA"/>
</dbReference>
<protein>
    <submittedName>
        <fullName evidence="2">Uncharacterized protein</fullName>
    </submittedName>
</protein>
<reference evidence="2 3" key="1">
    <citation type="submission" date="2023-05" db="EMBL/GenBank/DDBJ databases">
        <title>B98-5 Cell Line De Novo Hybrid Assembly: An Optical Mapping Approach.</title>
        <authorList>
            <person name="Kananen K."/>
            <person name="Auerbach J.A."/>
            <person name="Kautto E."/>
            <person name="Blachly J.S."/>
        </authorList>
    </citation>
    <scope>NUCLEOTIDE SEQUENCE [LARGE SCALE GENOMIC DNA]</scope>
    <source>
        <strain evidence="2">B95-8</strain>
        <tissue evidence="2">Cell line</tissue>
    </source>
</reference>
<proteinExistence type="predicted"/>
<evidence type="ECO:0000256" key="1">
    <source>
        <dbReference type="SAM" id="MobiDB-lite"/>
    </source>
</evidence>
<organism evidence="2 3">
    <name type="scientific">Saguinus oedipus</name>
    <name type="common">Cotton-top tamarin</name>
    <name type="synonym">Oedipomidas oedipus</name>
    <dbReference type="NCBI Taxonomy" id="9490"/>
    <lineage>
        <taxon>Eukaryota</taxon>
        <taxon>Metazoa</taxon>
        <taxon>Chordata</taxon>
        <taxon>Craniata</taxon>
        <taxon>Vertebrata</taxon>
        <taxon>Euteleostomi</taxon>
        <taxon>Mammalia</taxon>
        <taxon>Eutheria</taxon>
        <taxon>Euarchontoglires</taxon>
        <taxon>Primates</taxon>
        <taxon>Haplorrhini</taxon>
        <taxon>Platyrrhini</taxon>
        <taxon>Cebidae</taxon>
        <taxon>Callitrichinae</taxon>
        <taxon>Saguinus</taxon>
    </lineage>
</organism>
<evidence type="ECO:0000313" key="3">
    <source>
        <dbReference type="Proteomes" id="UP001266305"/>
    </source>
</evidence>
<feature type="region of interest" description="Disordered" evidence="1">
    <location>
        <begin position="47"/>
        <end position="77"/>
    </location>
</feature>
<evidence type="ECO:0000313" key="2">
    <source>
        <dbReference type="EMBL" id="KAK2095337.1"/>
    </source>
</evidence>
<gene>
    <name evidence="2" type="ORF">P7K49_026753</name>
</gene>
<dbReference type="Proteomes" id="UP001266305">
    <property type="component" value="Unassembled WGS sequence"/>
</dbReference>
<keyword evidence="3" id="KW-1185">Reference proteome</keyword>
<name>A0ABQ9UE34_SAGOE</name>
<feature type="compositionally biased region" description="Low complexity" evidence="1">
    <location>
        <begin position="47"/>
        <end position="62"/>
    </location>
</feature>
<accession>A0ABQ9UE34</accession>